<dbReference type="Pfam" id="PF07690">
    <property type="entry name" value="MFS_1"/>
    <property type="match status" value="1"/>
</dbReference>
<dbReference type="SUPFAM" id="SSF103473">
    <property type="entry name" value="MFS general substrate transporter"/>
    <property type="match status" value="1"/>
</dbReference>
<feature type="transmembrane region" description="Helical" evidence="4">
    <location>
        <begin position="126"/>
        <end position="147"/>
    </location>
</feature>
<feature type="transmembrane region" description="Helical" evidence="4">
    <location>
        <begin position="189"/>
        <end position="213"/>
    </location>
</feature>
<evidence type="ECO:0000256" key="1">
    <source>
        <dbReference type="ARBA" id="ARBA00004141"/>
    </source>
</evidence>
<dbReference type="OrthoDB" id="5212574at2759"/>
<dbReference type="EMBL" id="JAATWM020000012">
    <property type="protein sequence ID" value="KAF9877970.1"/>
    <property type="molecule type" value="Genomic_DNA"/>
</dbReference>
<feature type="transmembrane region" description="Helical" evidence="4">
    <location>
        <begin position="290"/>
        <end position="310"/>
    </location>
</feature>
<feature type="transmembrane region" description="Helical" evidence="4">
    <location>
        <begin position="258"/>
        <end position="278"/>
    </location>
</feature>
<evidence type="ECO:0008006" key="7">
    <source>
        <dbReference type="Google" id="ProtNLM"/>
    </source>
</evidence>
<organism evidence="5 6">
    <name type="scientific">Colletotrichum karsti</name>
    <dbReference type="NCBI Taxonomy" id="1095194"/>
    <lineage>
        <taxon>Eukaryota</taxon>
        <taxon>Fungi</taxon>
        <taxon>Dikarya</taxon>
        <taxon>Ascomycota</taxon>
        <taxon>Pezizomycotina</taxon>
        <taxon>Sordariomycetes</taxon>
        <taxon>Hypocreomycetidae</taxon>
        <taxon>Glomerellales</taxon>
        <taxon>Glomerellaceae</taxon>
        <taxon>Colletotrichum</taxon>
        <taxon>Colletotrichum boninense species complex</taxon>
    </lineage>
</organism>
<dbReference type="InterPro" id="IPR050327">
    <property type="entry name" value="Proton-linked_MCT"/>
</dbReference>
<feature type="transmembrane region" description="Helical" evidence="4">
    <location>
        <begin position="66"/>
        <end position="86"/>
    </location>
</feature>
<evidence type="ECO:0000313" key="6">
    <source>
        <dbReference type="Proteomes" id="UP000781932"/>
    </source>
</evidence>
<dbReference type="InterPro" id="IPR036259">
    <property type="entry name" value="MFS_trans_sf"/>
</dbReference>
<dbReference type="Gene3D" id="1.20.1250.20">
    <property type="entry name" value="MFS general substrate transporter like domains"/>
    <property type="match status" value="2"/>
</dbReference>
<name>A0A9P6I8N2_9PEZI</name>
<gene>
    <name evidence="5" type="ORF">CkaCkLH20_04546</name>
</gene>
<keyword evidence="4" id="KW-1133">Transmembrane helix</keyword>
<dbReference type="Proteomes" id="UP000781932">
    <property type="component" value="Unassembled WGS sequence"/>
</dbReference>
<evidence type="ECO:0000256" key="4">
    <source>
        <dbReference type="SAM" id="Phobius"/>
    </source>
</evidence>
<proteinExistence type="inferred from homology"/>
<keyword evidence="4" id="KW-0472">Membrane</keyword>
<comment type="caution">
    <text evidence="5">The sequence shown here is derived from an EMBL/GenBank/DDBJ whole genome shotgun (WGS) entry which is preliminary data.</text>
</comment>
<protein>
    <recommendedName>
        <fullName evidence="7">Major facilitator superfamily (MFS) profile domain-containing protein</fullName>
    </recommendedName>
</protein>
<feature type="region of interest" description="Disordered" evidence="3">
    <location>
        <begin position="1"/>
        <end position="21"/>
    </location>
</feature>
<comment type="similarity">
    <text evidence="2">Belongs to the major facilitator superfamily. Monocarboxylate porter (TC 2.A.1.13) family.</text>
</comment>
<evidence type="ECO:0000256" key="3">
    <source>
        <dbReference type="SAM" id="MobiDB-lite"/>
    </source>
</evidence>
<dbReference type="GO" id="GO:0022857">
    <property type="term" value="F:transmembrane transporter activity"/>
    <property type="evidence" value="ECO:0007669"/>
    <property type="project" value="InterPro"/>
</dbReference>
<feature type="transmembrane region" description="Helical" evidence="4">
    <location>
        <begin position="92"/>
        <end position="114"/>
    </location>
</feature>
<accession>A0A9P6I8N2</accession>
<evidence type="ECO:0000313" key="5">
    <source>
        <dbReference type="EMBL" id="KAF9877970.1"/>
    </source>
</evidence>
<feature type="compositionally biased region" description="Basic and acidic residues" evidence="3">
    <location>
        <begin position="7"/>
        <end position="20"/>
    </location>
</feature>
<feature type="transmembrane region" description="Helical" evidence="4">
    <location>
        <begin position="153"/>
        <end position="177"/>
    </location>
</feature>
<comment type="subcellular location">
    <subcellularLocation>
        <location evidence="1">Membrane</location>
        <topology evidence="1">Multi-pass membrane protein</topology>
    </subcellularLocation>
</comment>
<dbReference type="InterPro" id="IPR011701">
    <property type="entry name" value="MFS"/>
</dbReference>
<keyword evidence="4" id="KW-0812">Transmembrane</keyword>
<dbReference type="PANTHER" id="PTHR11360">
    <property type="entry name" value="MONOCARBOXYLATE TRANSPORTER"/>
    <property type="match status" value="1"/>
</dbReference>
<keyword evidence="6" id="KW-1185">Reference proteome</keyword>
<feature type="transmembrane region" description="Helical" evidence="4">
    <location>
        <begin position="27"/>
        <end position="54"/>
    </location>
</feature>
<dbReference type="PANTHER" id="PTHR11360:SF130">
    <property type="entry name" value="MAJOR FACILITATOR SUPERFAMILY (MFS) PROFILE DOMAIN-CONTAINING PROTEIN-RELATED"/>
    <property type="match status" value="1"/>
</dbReference>
<sequence length="387" mass="41512">MNAEVSNYERSRSAQSHDDPPDGGYSAWMSVLAAFLSIMNTWGLVISVGVFQTYQVNNLHRSPADIAWIGSLAVFFLFFGGLVTGRLSDSGYFHHVTIIGVILITLGTFMTSICEKYWQLVIAQGLCVGLGNGCLQTPMMAVVSTYFRKKLPLAMGIAACGSVAEGLVYPSMARTLLPTVGFGWTMRAIGFVQTGTLAIAVASAFFGVFFGFFFLTSYARDIQGMTYTESLDLLLVLNGIGFVGRLLPSLIARYLGTLNTFILLLFGSQLTMFTWMAVDSTAGIYGWTTFYSLVIGGVQSLLLPAAIASLETDMRRLGSRMGIVFSAIGVGALVGSPIGGAPISKMNGSYVGAQAFAGGSLAVGGIFVAAAREARRREDRQHIWVKM</sequence>
<feature type="transmembrane region" description="Helical" evidence="4">
    <location>
        <begin position="349"/>
        <end position="371"/>
    </location>
</feature>
<reference evidence="5" key="2">
    <citation type="submission" date="2020-11" db="EMBL/GenBank/DDBJ databases">
        <title>Whole genome sequencing of Colletotrichum sp.</title>
        <authorList>
            <person name="Li H."/>
        </authorList>
    </citation>
    <scope>NUCLEOTIDE SEQUENCE</scope>
    <source>
        <strain evidence="5">CkLH20</strain>
    </source>
</reference>
<dbReference type="AlphaFoldDB" id="A0A9P6I8N2"/>
<dbReference type="GeneID" id="62160339"/>
<evidence type="ECO:0000256" key="2">
    <source>
        <dbReference type="ARBA" id="ARBA00006727"/>
    </source>
</evidence>
<dbReference type="GO" id="GO:0016020">
    <property type="term" value="C:membrane"/>
    <property type="evidence" value="ECO:0007669"/>
    <property type="project" value="UniProtKB-SubCell"/>
</dbReference>
<feature type="transmembrane region" description="Helical" evidence="4">
    <location>
        <begin position="322"/>
        <end position="343"/>
    </location>
</feature>
<reference evidence="5" key="1">
    <citation type="submission" date="2020-03" db="EMBL/GenBank/DDBJ databases">
        <authorList>
            <person name="He L."/>
        </authorList>
    </citation>
    <scope>NUCLEOTIDE SEQUENCE</scope>
    <source>
        <strain evidence="5">CkLH20</strain>
    </source>
</reference>
<dbReference type="RefSeq" id="XP_038747431.1">
    <property type="nucleotide sequence ID" value="XM_038887265.1"/>
</dbReference>